<gene>
    <name evidence="1" type="ORF">DAPK24_031970</name>
</gene>
<dbReference type="AlphaFoldDB" id="A0AAV5R5M4"/>
<sequence>MRALRNTTNIRKDLLQCVNCTNNINPDYNDDRIFNKIIRNNDNNSNTNSYILHYNNLSQANIDRMKNYLGRTPSMNNTFHFIR</sequence>
<reference evidence="1 2" key="1">
    <citation type="journal article" date="2023" name="Elife">
        <title>Identification of key yeast species and microbe-microbe interactions impacting larval growth of Drosophila in the wild.</title>
        <authorList>
            <person name="Mure A."/>
            <person name="Sugiura Y."/>
            <person name="Maeda R."/>
            <person name="Honda K."/>
            <person name="Sakurai N."/>
            <person name="Takahashi Y."/>
            <person name="Watada M."/>
            <person name="Katoh T."/>
            <person name="Gotoh A."/>
            <person name="Gotoh Y."/>
            <person name="Taniguchi I."/>
            <person name="Nakamura K."/>
            <person name="Hayashi T."/>
            <person name="Katayama T."/>
            <person name="Uemura T."/>
            <person name="Hattori Y."/>
        </authorList>
    </citation>
    <scope>NUCLEOTIDE SEQUENCE [LARGE SCALE GENOMIC DNA]</scope>
    <source>
        <strain evidence="1 2">PK-24</strain>
    </source>
</reference>
<accession>A0AAV5R5M4</accession>
<organism evidence="1 2">
    <name type="scientific">Pichia kluyveri</name>
    <name type="common">Yeast</name>
    <dbReference type="NCBI Taxonomy" id="36015"/>
    <lineage>
        <taxon>Eukaryota</taxon>
        <taxon>Fungi</taxon>
        <taxon>Dikarya</taxon>
        <taxon>Ascomycota</taxon>
        <taxon>Saccharomycotina</taxon>
        <taxon>Pichiomycetes</taxon>
        <taxon>Pichiales</taxon>
        <taxon>Pichiaceae</taxon>
        <taxon>Pichia</taxon>
    </lineage>
</organism>
<comment type="caution">
    <text evidence="1">The sequence shown here is derived from an EMBL/GenBank/DDBJ whole genome shotgun (WGS) entry which is preliminary data.</text>
</comment>
<dbReference type="Proteomes" id="UP001378960">
    <property type="component" value="Unassembled WGS sequence"/>
</dbReference>
<keyword evidence="2" id="KW-1185">Reference proteome</keyword>
<evidence type="ECO:0000313" key="1">
    <source>
        <dbReference type="EMBL" id="GMM46622.1"/>
    </source>
</evidence>
<proteinExistence type="predicted"/>
<name>A0AAV5R5M4_PICKL</name>
<dbReference type="EMBL" id="BTGB01000004">
    <property type="protein sequence ID" value="GMM46622.1"/>
    <property type="molecule type" value="Genomic_DNA"/>
</dbReference>
<evidence type="ECO:0000313" key="2">
    <source>
        <dbReference type="Proteomes" id="UP001378960"/>
    </source>
</evidence>
<protein>
    <submittedName>
        <fullName evidence="1">Uncharacterized protein</fullName>
    </submittedName>
</protein>